<feature type="transmembrane region" description="Helical" evidence="6">
    <location>
        <begin position="32"/>
        <end position="53"/>
    </location>
</feature>
<dbReference type="PANTHER" id="PTHR42910">
    <property type="entry name" value="TRANSPORTER SCO4007-RELATED"/>
    <property type="match status" value="1"/>
</dbReference>
<accession>A0A1M5P964</accession>
<evidence type="ECO:0000256" key="2">
    <source>
        <dbReference type="ARBA" id="ARBA00022692"/>
    </source>
</evidence>
<feature type="transmembrane region" description="Helical" evidence="6">
    <location>
        <begin position="65"/>
        <end position="89"/>
    </location>
</feature>
<comment type="subcellular location">
    <subcellularLocation>
        <location evidence="1">Cell membrane</location>
        <topology evidence="1">Multi-pass membrane protein</topology>
    </subcellularLocation>
</comment>
<feature type="transmembrane region" description="Helical" evidence="6">
    <location>
        <begin position="239"/>
        <end position="259"/>
    </location>
</feature>
<keyword evidence="4 6" id="KW-0472">Membrane</keyword>
<dbReference type="InterPro" id="IPR020846">
    <property type="entry name" value="MFS_dom"/>
</dbReference>
<feature type="transmembrane region" description="Helical" evidence="6">
    <location>
        <begin position="362"/>
        <end position="381"/>
    </location>
</feature>
<protein>
    <submittedName>
        <fullName evidence="8">Predicted arabinose efflux permease, MFS family</fullName>
    </submittedName>
</protein>
<organism evidence="8 9">
    <name type="scientific">Jatrophihabitans endophyticus</name>
    <dbReference type="NCBI Taxonomy" id="1206085"/>
    <lineage>
        <taxon>Bacteria</taxon>
        <taxon>Bacillati</taxon>
        <taxon>Actinomycetota</taxon>
        <taxon>Actinomycetes</taxon>
        <taxon>Jatrophihabitantales</taxon>
        <taxon>Jatrophihabitantaceae</taxon>
        <taxon>Jatrophihabitans</taxon>
    </lineage>
</organism>
<evidence type="ECO:0000256" key="4">
    <source>
        <dbReference type="ARBA" id="ARBA00023136"/>
    </source>
</evidence>
<feature type="transmembrane region" description="Helical" evidence="6">
    <location>
        <begin position="101"/>
        <end position="118"/>
    </location>
</feature>
<proteinExistence type="predicted"/>
<dbReference type="InterPro" id="IPR036259">
    <property type="entry name" value="MFS_trans_sf"/>
</dbReference>
<dbReference type="PANTHER" id="PTHR42910:SF1">
    <property type="entry name" value="MAJOR FACILITATOR SUPERFAMILY (MFS) PROFILE DOMAIN-CONTAINING PROTEIN"/>
    <property type="match status" value="1"/>
</dbReference>
<keyword evidence="3 6" id="KW-1133">Transmembrane helix</keyword>
<evidence type="ECO:0000256" key="6">
    <source>
        <dbReference type="SAM" id="Phobius"/>
    </source>
</evidence>
<feature type="transmembrane region" description="Helical" evidence="6">
    <location>
        <begin position="387"/>
        <end position="406"/>
    </location>
</feature>
<feature type="transmembrane region" description="Helical" evidence="6">
    <location>
        <begin position="124"/>
        <end position="146"/>
    </location>
</feature>
<sequence>MTDALDASDASDASDAPDAATTRPAPDDAPNLRVLGAVLAAACGLTVANLYYAQPLLDLIAGSFGVGQGTATAVVTLTQVGYVLGLLFVVPVGDLVENRTLVVRTLVGTALSLVLAAASPVFGVFLAVAVLVGVTSVVAQLLVPLAAHLAPEAERGRFVGRVMSGLLLGILLARTAASLLAEAWSWRAVYVVSAVLTVGLGVLLHRILPTRRPDHRAGYGSLLASVAGIAREEPVLRRLALSQACMFGAFSAFWTAIAYELIDEHGFGQGAIGVFALVGAAGAAAAPLGGWLADHGHGRAGRLVALLLAAAAMTVAGLGHGSVVLLAVAGVLLDLAVQCHQVMSQHVIYALRPDARSRVTTVYMSTVFVGGAISSAAAGLLHDTAGWGGVAAYGAVLPLAGALLWLTGKTTASR</sequence>
<dbReference type="OrthoDB" id="9815356at2"/>
<dbReference type="GO" id="GO:0022857">
    <property type="term" value="F:transmembrane transporter activity"/>
    <property type="evidence" value="ECO:0007669"/>
    <property type="project" value="InterPro"/>
</dbReference>
<feature type="region of interest" description="Disordered" evidence="5">
    <location>
        <begin position="1"/>
        <end position="27"/>
    </location>
</feature>
<dbReference type="CDD" id="cd17324">
    <property type="entry name" value="MFS_NepI_like"/>
    <property type="match status" value="1"/>
</dbReference>
<reference evidence="8 9" key="1">
    <citation type="submission" date="2016-11" db="EMBL/GenBank/DDBJ databases">
        <authorList>
            <person name="Jaros S."/>
            <person name="Januszkiewicz K."/>
            <person name="Wedrychowicz H."/>
        </authorList>
    </citation>
    <scope>NUCLEOTIDE SEQUENCE [LARGE SCALE GENOMIC DNA]</scope>
    <source>
        <strain evidence="8 9">DSM 45627</strain>
    </source>
</reference>
<evidence type="ECO:0000313" key="9">
    <source>
        <dbReference type="Proteomes" id="UP000186132"/>
    </source>
</evidence>
<evidence type="ECO:0000259" key="7">
    <source>
        <dbReference type="PROSITE" id="PS50850"/>
    </source>
</evidence>
<gene>
    <name evidence="8" type="ORF">SAMN05443575_3014</name>
</gene>
<feature type="transmembrane region" description="Helical" evidence="6">
    <location>
        <begin position="271"/>
        <end position="293"/>
    </location>
</feature>
<feature type="domain" description="Major facilitator superfamily (MFS) profile" evidence="7">
    <location>
        <begin position="32"/>
        <end position="412"/>
    </location>
</feature>
<feature type="transmembrane region" description="Helical" evidence="6">
    <location>
        <begin position="158"/>
        <end position="181"/>
    </location>
</feature>
<feature type="compositionally biased region" description="Low complexity" evidence="5">
    <location>
        <begin position="1"/>
        <end position="24"/>
    </location>
</feature>
<evidence type="ECO:0000256" key="1">
    <source>
        <dbReference type="ARBA" id="ARBA00004651"/>
    </source>
</evidence>
<dbReference type="Pfam" id="PF07690">
    <property type="entry name" value="MFS_1"/>
    <property type="match status" value="2"/>
</dbReference>
<dbReference type="Proteomes" id="UP000186132">
    <property type="component" value="Unassembled WGS sequence"/>
</dbReference>
<dbReference type="AlphaFoldDB" id="A0A1M5P964"/>
<feature type="transmembrane region" description="Helical" evidence="6">
    <location>
        <begin position="300"/>
        <end position="318"/>
    </location>
</feature>
<dbReference type="Gene3D" id="1.20.1250.20">
    <property type="entry name" value="MFS general substrate transporter like domains"/>
    <property type="match status" value="1"/>
</dbReference>
<dbReference type="RefSeq" id="WP_084181184.1">
    <property type="nucleotide sequence ID" value="NZ_FQVU01000004.1"/>
</dbReference>
<dbReference type="GO" id="GO:0005886">
    <property type="term" value="C:plasma membrane"/>
    <property type="evidence" value="ECO:0007669"/>
    <property type="project" value="UniProtKB-SubCell"/>
</dbReference>
<name>A0A1M5P964_9ACTN</name>
<feature type="transmembrane region" description="Helical" evidence="6">
    <location>
        <begin position="187"/>
        <end position="208"/>
    </location>
</feature>
<dbReference type="EMBL" id="FQVU01000004">
    <property type="protein sequence ID" value="SHG98354.1"/>
    <property type="molecule type" value="Genomic_DNA"/>
</dbReference>
<dbReference type="SUPFAM" id="SSF103473">
    <property type="entry name" value="MFS general substrate transporter"/>
    <property type="match status" value="1"/>
</dbReference>
<evidence type="ECO:0000256" key="3">
    <source>
        <dbReference type="ARBA" id="ARBA00022989"/>
    </source>
</evidence>
<dbReference type="InterPro" id="IPR011701">
    <property type="entry name" value="MFS"/>
</dbReference>
<keyword evidence="9" id="KW-1185">Reference proteome</keyword>
<dbReference type="STRING" id="1206085.SAMN05443575_3014"/>
<keyword evidence="2 6" id="KW-0812">Transmembrane</keyword>
<evidence type="ECO:0000256" key="5">
    <source>
        <dbReference type="SAM" id="MobiDB-lite"/>
    </source>
</evidence>
<dbReference type="PROSITE" id="PS50850">
    <property type="entry name" value="MFS"/>
    <property type="match status" value="1"/>
</dbReference>
<evidence type="ECO:0000313" key="8">
    <source>
        <dbReference type="EMBL" id="SHG98354.1"/>
    </source>
</evidence>